<evidence type="ECO:0000313" key="3">
    <source>
        <dbReference type="EMBL" id="GMG74273.1"/>
    </source>
</evidence>
<feature type="domain" description="DUF4352" evidence="2">
    <location>
        <begin position="2"/>
        <end position="74"/>
    </location>
</feature>
<name>A0AAX6BKI6_PRIMG</name>
<proteinExistence type="predicted"/>
<dbReference type="EMBL" id="BSYK01000001">
    <property type="protein sequence ID" value="GMG74273.1"/>
    <property type="molecule type" value="Genomic_DNA"/>
</dbReference>
<dbReference type="AlphaFoldDB" id="A0AAX6BKI6"/>
<evidence type="ECO:0000259" key="2">
    <source>
        <dbReference type="Pfam" id="PF11611"/>
    </source>
</evidence>
<keyword evidence="1" id="KW-0732">Signal</keyword>
<dbReference type="Proteomes" id="UP001165240">
    <property type="component" value="Unassembled WGS sequence"/>
</dbReference>
<evidence type="ECO:0000256" key="1">
    <source>
        <dbReference type="ARBA" id="ARBA00022729"/>
    </source>
</evidence>
<protein>
    <recommendedName>
        <fullName evidence="2">DUF4352 domain-containing protein</fullName>
    </recommendedName>
</protein>
<dbReference type="Pfam" id="PF11611">
    <property type="entry name" value="DUF4352"/>
    <property type="match status" value="1"/>
</dbReference>
<sequence>MNITIKNKGKKNHKISELLHFNIQKGDTQYFATVVSGATENHLNGNISPGEKQSGIATFDIPKEGDFKFEFSGFSKNRGIWTFTQDDIQPAQ</sequence>
<gene>
    <name evidence="3" type="ORF">ShirakiTB12_27410</name>
</gene>
<organism evidence="3 4">
    <name type="scientific">Priestia megaterium</name>
    <name type="common">Bacillus megaterium</name>
    <dbReference type="NCBI Taxonomy" id="1404"/>
    <lineage>
        <taxon>Bacteria</taxon>
        <taxon>Bacillati</taxon>
        <taxon>Bacillota</taxon>
        <taxon>Bacilli</taxon>
        <taxon>Bacillales</taxon>
        <taxon>Bacillaceae</taxon>
        <taxon>Priestia</taxon>
    </lineage>
</organism>
<reference evidence="3" key="1">
    <citation type="journal article" date="2024" name="Appl Microbiol">
        <title>Effect of kuratsuki Bacillus and Priestia on Taste of Sake.</title>
        <authorList>
            <person name="Kobayashi K."/>
            <person name="Nishida H."/>
        </authorList>
    </citation>
    <scope>NUCLEOTIDE SEQUENCE</scope>
    <source>
        <strain evidence="3">B-12</strain>
    </source>
</reference>
<dbReference type="InterPro" id="IPR029050">
    <property type="entry name" value="Immunoprotect_excell_Ig-like"/>
</dbReference>
<comment type="caution">
    <text evidence="3">The sequence shown here is derived from an EMBL/GenBank/DDBJ whole genome shotgun (WGS) entry which is preliminary data.</text>
</comment>
<dbReference type="Gene3D" id="2.60.40.1240">
    <property type="match status" value="1"/>
</dbReference>
<evidence type="ECO:0000313" key="4">
    <source>
        <dbReference type="Proteomes" id="UP001165240"/>
    </source>
</evidence>
<accession>A0AAX6BKI6</accession>
<dbReference type="InterPro" id="IPR029051">
    <property type="entry name" value="DUF4352"/>
</dbReference>